<feature type="region of interest" description="Disordered" evidence="1">
    <location>
        <begin position="320"/>
        <end position="375"/>
    </location>
</feature>
<dbReference type="EMBL" id="JAVRBK010000001">
    <property type="protein sequence ID" value="KAK5650188.1"/>
    <property type="molecule type" value="Genomic_DNA"/>
</dbReference>
<feature type="compositionally biased region" description="Low complexity" evidence="1">
    <location>
        <begin position="108"/>
        <end position="119"/>
    </location>
</feature>
<feature type="compositionally biased region" description="Polar residues" evidence="1">
    <location>
        <begin position="320"/>
        <end position="329"/>
    </location>
</feature>
<protein>
    <recommendedName>
        <fullName evidence="2">DUF4780 domain-containing protein</fullName>
    </recommendedName>
</protein>
<accession>A0AAN7VW51</accession>
<keyword evidence="5" id="KW-1185">Reference proteome</keyword>
<dbReference type="InterPro" id="IPR031961">
    <property type="entry name" value="DUF4780"/>
</dbReference>
<feature type="compositionally biased region" description="Basic and acidic residues" evidence="1">
    <location>
        <begin position="91"/>
        <end position="101"/>
    </location>
</feature>
<dbReference type="Proteomes" id="UP001329430">
    <property type="component" value="Chromosome 1"/>
</dbReference>
<dbReference type="AlphaFoldDB" id="A0AAN7VW51"/>
<evidence type="ECO:0000256" key="1">
    <source>
        <dbReference type="SAM" id="MobiDB-lite"/>
    </source>
</evidence>
<proteinExistence type="predicted"/>
<evidence type="ECO:0000259" key="2">
    <source>
        <dbReference type="Pfam" id="PF16012"/>
    </source>
</evidence>
<feature type="domain" description="DUF4780" evidence="2">
    <location>
        <begin position="138"/>
        <end position="314"/>
    </location>
</feature>
<dbReference type="Pfam" id="PF16012">
    <property type="entry name" value="DUF4780"/>
    <property type="match status" value="1"/>
</dbReference>
<evidence type="ECO:0000313" key="5">
    <source>
        <dbReference type="Proteomes" id="UP001329430"/>
    </source>
</evidence>
<reference evidence="4" key="1">
    <citation type="submission" date="2023-06" db="EMBL/GenBank/DDBJ databases">
        <authorList>
            <person name="Fu X."/>
            <person name="Zhu X."/>
        </authorList>
    </citation>
    <scope>NUCLEOTIDE SEQUENCE</scope>
    <source>
        <strain evidence="4">XCY_ONT2</strain>
        <tissue evidence="4">Whole body</tissue>
    </source>
</reference>
<evidence type="ECO:0000313" key="4">
    <source>
        <dbReference type="EMBL" id="KAK5650188.1"/>
    </source>
</evidence>
<gene>
    <name evidence="4" type="ORF">RI129_001217</name>
    <name evidence="3" type="ORF">RI129_010677</name>
</gene>
<feature type="compositionally biased region" description="Polar residues" evidence="1">
    <location>
        <begin position="363"/>
        <end position="373"/>
    </location>
</feature>
<dbReference type="EMBL" id="JAVRBK010000008">
    <property type="protein sequence ID" value="KAK5639866.1"/>
    <property type="molecule type" value="Genomic_DNA"/>
</dbReference>
<name>A0AAN7VW51_9COLE</name>
<sequence>MDNVTTTPIPKGASQDTPQTQLQVTKPQLNKTKKSKRISGAEQKRRKKARLAQMGQTGPTPSSKPTTSRGTAPTRRQAPRANSDQAGQRVGEGKKRQRSDDSTPTQPPTKKGPTQPEPKAGSSKAEPPRNLSYKQAVERQLRVAIIDSNNPLGKLTANQAGMVQSHLAKVLDQHLFALTGATLAPTFRGWRYSGEILRISCDNNHSLEWLKKAVGNLPPLWEAAHLMVVQEDCLPRLCRAAIWVPGEPEDLVVVRQRLETQNSWARVGSWCVFHTAVKDQPQGRLVVFGIEEMDQTNLIARGGRLGYGFSTLKVKVSNPTKPEVASTSVQPPQPQHPQLPQEQLPEATIASPPRLRRQPVASACSSVSNSPGPFSNWEEFANIEALLETDSNDAVK</sequence>
<comment type="caution">
    <text evidence="4">The sequence shown here is derived from an EMBL/GenBank/DDBJ whole genome shotgun (WGS) entry which is preliminary data.</text>
</comment>
<feature type="region of interest" description="Disordered" evidence="1">
    <location>
        <begin position="1"/>
        <end position="131"/>
    </location>
</feature>
<feature type="compositionally biased region" description="Polar residues" evidence="1">
    <location>
        <begin position="1"/>
        <end position="30"/>
    </location>
</feature>
<organism evidence="4 5">
    <name type="scientific">Pyrocoelia pectoralis</name>
    <dbReference type="NCBI Taxonomy" id="417401"/>
    <lineage>
        <taxon>Eukaryota</taxon>
        <taxon>Metazoa</taxon>
        <taxon>Ecdysozoa</taxon>
        <taxon>Arthropoda</taxon>
        <taxon>Hexapoda</taxon>
        <taxon>Insecta</taxon>
        <taxon>Pterygota</taxon>
        <taxon>Neoptera</taxon>
        <taxon>Endopterygota</taxon>
        <taxon>Coleoptera</taxon>
        <taxon>Polyphaga</taxon>
        <taxon>Elateriformia</taxon>
        <taxon>Elateroidea</taxon>
        <taxon>Lampyridae</taxon>
        <taxon>Lampyrinae</taxon>
        <taxon>Pyrocoelia</taxon>
    </lineage>
</organism>
<feature type="compositionally biased region" description="Low complexity" evidence="1">
    <location>
        <begin position="55"/>
        <end position="71"/>
    </location>
</feature>
<dbReference type="Proteomes" id="UP001329430">
    <property type="component" value="Chromosome 8"/>
</dbReference>
<reference evidence="4 5" key="2">
    <citation type="journal article" date="2024" name="Insects">
        <title>An Improved Chromosome-Level Genome Assembly of the Firefly Pyrocoelia pectoralis.</title>
        <authorList>
            <person name="Fu X."/>
            <person name="Meyer-Rochow V.B."/>
            <person name="Ballantyne L."/>
            <person name="Zhu X."/>
        </authorList>
    </citation>
    <scope>NUCLEOTIDE SEQUENCE [LARGE SCALE GENOMIC DNA]</scope>
    <source>
        <strain evidence="4">XCY_ONT2</strain>
    </source>
</reference>
<evidence type="ECO:0000313" key="3">
    <source>
        <dbReference type="EMBL" id="KAK5639866.1"/>
    </source>
</evidence>